<feature type="transmembrane region" description="Helical" evidence="6">
    <location>
        <begin position="349"/>
        <end position="370"/>
    </location>
</feature>
<evidence type="ECO:0008006" key="9">
    <source>
        <dbReference type="Google" id="ProtNLM"/>
    </source>
</evidence>
<comment type="caution">
    <text evidence="7">The sequence shown here is derived from an EMBL/GenBank/DDBJ whole genome shotgun (WGS) entry which is preliminary data.</text>
</comment>
<keyword evidence="2" id="KW-1003">Cell membrane</keyword>
<dbReference type="AlphaFoldDB" id="A0A919PPW7"/>
<evidence type="ECO:0000256" key="3">
    <source>
        <dbReference type="ARBA" id="ARBA00022692"/>
    </source>
</evidence>
<feature type="transmembrane region" description="Helical" evidence="6">
    <location>
        <begin position="161"/>
        <end position="182"/>
    </location>
</feature>
<feature type="transmembrane region" description="Helical" evidence="6">
    <location>
        <begin position="227"/>
        <end position="245"/>
    </location>
</feature>
<feature type="transmembrane region" description="Helical" evidence="6">
    <location>
        <begin position="307"/>
        <end position="329"/>
    </location>
</feature>
<feature type="transmembrane region" description="Helical" evidence="6">
    <location>
        <begin position="95"/>
        <end position="117"/>
    </location>
</feature>
<keyword evidence="4 6" id="KW-1133">Transmembrane helix</keyword>
<feature type="transmembrane region" description="Helical" evidence="6">
    <location>
        <begin position="377"/>
        <end position="397"/>
    </location>
</feature>
<evidence type="ECO:0000256" key="6">
    <source>
        <dbReference type="SAM" id="Phobius"/>
    </source>
</evidence>
<reference evidence="7" key="1">
    <citation type="submission" date="2021-01" db="EMBL/GenBank/DDBJ databases">
        <title>Whole genome shotgun sequence of Dactylosporangium siamense NBRC 106093.</title>
        <authorList>
            <person name="Komaki H."/>
            <person name="Tamura T."/>
        </authorList>
    </citation>
    <scope>NUCLEOTIDE SEQUENCE</scope>
    <source>
        <strain evidence="7">NBRC 106093</strain>
    </source>
</reference>
<feature type="transmembrane region" description="Helical" evidence="6">
    <location>
        <begin position="265"/>
        <end position="286"/>
    </location>
</feature>
<keyword evidence="3 6" id="KW-0812">Transmembrane</keyword>
<evidence type="ECO:0000256" key="2">
    <source>
        <dbReference type="ARBA" id="ARBA00022475"/>
    </source>
</evidence>
<proteinExistence type="predicted"/>
<feature type="transmembrane region" description="Helical" evidence="6">
    <location>
        <begin position="53"/>
        <end position="74"/>
    </location>
</feature>
<evidence type="ECO:0000256" key="1">
    <source>
        <dbReference type="ARBA" id="ARBA00004651"/>
    </source>
</evidence>
<name>A0A919PPW7_9ACTN</name>
<evidence type="ECO:0000256" key="4">
    <source>
        <dbReference type="ARBA" id="ARBA00022989"/>
    </source>
</evidence>
<accession>A0A919PPW7</accession>
<gene>
    <name evidence="7" type="ORF">Dsi01nite_065820</name>
</gene>
<feature type="transmembrane region" description="Helical" evidence="6">
    <location>
        <begin position="129"/>
        <end position="149"/>
    </location>
</feature>
<dbReference type="PANTHER" id="PTHR30250">
    <property type="entry name" value="PST FAMILY PREDICTED COLANIC ACID TRANSPORTER"/>
    <property type="match status" value="1"/>
</dbReference>
<dbReference type="EMBL" id="BONQ01000106">
    <property type="protein sequence ID" value="GIG48541.1"/>
    <property type="molecule type" value="Genomic_DNA"/>
</dbReference>
<keyword evidence="5 6" id="KW-0472">Membrane</keyword>
<evidence type="ECO:0000313" key="7">
    <source>
        <dbReference type="EMBL" id="GIG48541.1"/>
    </source>
</evidence>
<comment type="subcellular location">
    <subcellularLocation>
        <location evidence="1">Cell membrane</location>
        <topology evidence="1">Multi-pass membrane protein</topology>
    </subcellularLocation>
</comment>
<dbReference type="GO" id="GO:0005886">
    <property type="term" value="C:plasma membrane"/>
    <property type="evidence" value="ECO:0007669"/>
    <property type="project" value="UniProtKB-SubCell"/>
</dbReference>
<dbReference type="PANTHER" id="PTHR30250:SF11">
    <property type="entry name" value="O-ANTIGEN TRANSPORTER-RELATED"/>
    <property type="match status" value="1"/>
</dbReference>
<evidence type="ECO:0000256" key="5">
    <source>
        <dbReference type="ARBA" id="ARBA00023136"/>
    </source>
</evidence>
<keyword evidence="8" id="KW-1185">Reference proteome</keyword>
<feature type="transmembrane region" description="Helical" evidence="6">
    <location>
        <begin position="188"/>
        <end position="206"/>
    </location>
</feature>
<sequence>MSQPPTGAPTATVPRPARTFGPTMFVLVGLGVQAVTTYATLILSGRILGAAEFGGLAALYVLVSSVATGLFQPLEQEVARRRGHEWGTGRSDRTLLRRALVFGLCLCAAVVAVALVLNGPAIRLLGQHPQLLAAFCVALPGYALCFVTRGSFSGSRRLRHYGLQLSVEGVFRLIGLGVLFVVGVQTPAAYGWLFGLAPWVALALSAGGVRGDRAAPDAAVDTEPRPLVAPLVLLLVSALAAQLLIGAGPVVAKLFAASDDQARTGAFLAALVVVRLPVFLFTAVQPSMLPAMAAHTQAGRKVAFRSLLMKVLAAMGALAILTTVITAALGPWSLKLLFGPDYVLSTQVFLLMGVSVGLFMTSGVLGQAVLALGKHGAVTLGWLAGIVGLAVGTAIAHDALYKATMGLLIGAAASTATFTVLLATAFHRWRPTAG</sequence>
<protein>
    <recommendedName>
        <fullName evidence="9">Polysaccharide biosynthesis protein</fullName>
    </recommendedName>
</protein>
<organism evidence="7 8">
    <name type="scientific">Dactylosporangium siamense</name>
    <dbReference type="NCBI Taxonomy" id="685454"/>
    <lineage>
        <taxon>Bacteria</taxon>
        <taxon>Bacillati</taxon>
        <taxon>Actinomycetota</taxon>
        <taxon>Actinomycetes</taxon>
        <taxon>Micromonosporales</taxon>
        <taxon>Micromonosporaceae</taxon>
        <taxon>Dactylosporangium</taxon>
    </lineage>
</organism>
<dbReference type="Proteomes" id="UP000660611">
    <property type="component" value="Unassembled WGS sequence"/>
</dbReference>
<evidence type="ECO:0000313" key="8">
    <source>
        <dbReference type="Proteomes" id="UP000660611"/>
    </source>
</evidence>
<feature type="transmembrane region" description="Helical" evidence="6">
    <location>
        <begin position="25"/>
        <end position="47"/>
    </location>
</feature>
<feature type="transmembrane region" description="Helical" evidence="6">
    <location>
        <begin position="403"/>
        <end position="426"/>
    </location>
</feature>
<dbReference type="InterPro" id="IPR050833">
    <property type="entry name" value="Poly_Biosynth_Transport"/>
</dbReference>